<dbReference type="InterPro" id="IPR036390">
    <property type="entry name" value="WH_DNA-bd_sf"/>
</dbReference>
<dbReference type="InterPro" id="IPR005119">
    <property type="entry name" value="LysR_subst-bd"/>
</dbReference>
<sequence>MNAINFRTADLNLFRVFVILLEENNATRAGERLGLSQSAVSHALRRLRELVGDDLFVRGQTGLRPTPRALEIADTARTALKLLETAVSAPRFDPAVDPHAFNIAAGTYVTYVLGPLIAERVMAAAPNVQIHFRNPYAGMTEDLDTGRLDMVIGCFEVIPGRFTYTQLFDETGVWVMRADHPAASQSIKTGPMDYEALARLPRLGVTGGDEDPDRTSSGHLGLRRVTSWGERYALGDDPYQPFSVQDSFSALNMVSRSDMICLLPRRLAQTAADRGKVRAIEPPNAPPPTPFGAVLRASDDAASPNGWLLDLCREAAARL</sequence>
<evidence type="ECO:0000259" key="5">
    <source>
        <dbReference type="PROSITE" id="PS50931"/>
    </source>
</evidence>
<evidence type="ECO:0000256" key="4">
    <source>
        <dbReference type="ARBA" id="ARBA00023163"/>
    </source>
</evidence>
<dbReference type="Pfam" id="PF03466">
    <property type="entry name" value="LysR_substrate"/>
    <property type="match status" value="1"/>
</dbReference>
<keyword evidence="2" id="KW-0805">Transcription regulation</keyword>
<dbReference type="Gene3D" id="3.40.190.10">
    <property type="entry name" value="Periplasmic binding protein-like II"/>
    <property type="match status" value="2"/>
</dbReference>
<dbReference type="SUPFAM" id="SSF46785">
    <property type="entry name" value="Winged helix' DNA-binding domain"/>
    <property type="match status" value="1"/>
</dbReference>
<gene>
    <name evidence="6" type="ORF">I4Q42_08815</name>
</gene>
<dbReference type="InterPro" id="IPR000847">
    <property type="entry name" value="LysR_HTH_N"/>
</dbReference>
<accession>A0ABS0SVZ1</accession>
<evidence type="ECO:0000313" key="7">
    <source>
        <dbReference type="Proteomes" id="UP000639859"/>
    </source>
</evidence>
<keyword evidence="3" id="KW-0238">DNA-binding</keyword>
<dbReference type="RefSeq" id="WP_198575694.1">
    <property type="nucleotide sequence ID" value="NZ_JADWOX010000004.1"/>
</dbReference>
<organism evidence="6 7">
    <name type="scientific">Caulobacter hibisci</name>
    <dbReference type="NCBI Taxonomy" id="2035993"/>
    <lineage>
        <taxon>Bacteria</taxon>
        <taxon>Pseudomonadati</taxon>
        <taxon>Pseudomonadota</taxon>
        <taxon>Alphaproteobacteria</taxon>
        <taxon>Caulobacterales</taxon>
        <taxon>Caulobacteraceae</taxon>
        <taxon>Caulobacter</taxon>
    </lineage>
</organism>
<comment type="caution">
    <text evidence="6">The sequence shown here is derived from an EMBL/GenBank/DDBJ whole genome shotgun (WGS) entry which is preliminary data.</text>
</comment>
<dbReference type="PANTHER" id="PTHR30118">
    <property type="entry name" value="HTH-TYPE TRANSCRIPTIONAL REGULATOR LEUO-RELATED"/>
    <property type="match status" value="1"/>
</dbReference>
<keyword evidence="7" id="KW-1185">Reference proteome</keyword>
<name>A0ABS0SVZ1_9CAUL</name>
<reference evidence="6 7" key="1">
    <citation type="submission" date="2020-11" db="EMBL/GenBank/DDBJ databases">
        <title>genome sequence of strain KACC 18849.</title>
        <authorList>
            <person name="Gao J."/>
            <person name="Zhang X."/>
        </authorList>
    </citation>
    <scope>NUCLEOTIDE SEQUENCE [LARGE SCALE GENOMIC DNA]</scope>
    <source>
        <strain evidence="6 7">KACC 18849</strain>
    </source>
</reference>
<dbReference type="Proteomes" id="UP000639859">
    <property type="component" value="Unassembled WGS sequence"/>
</dbReference>
<dbReference type="PROSITE" id="PS50931">
    <property type="entry name" value="HTH_LYSR"/>
    <property type="match status" value="1"/>
</dbReference>
<proteinExistence type="inferred from homology"/>
<dbReference type="PRINTS" id="PR00039">
    <property type="entry name" value="HTHLYSR"/>
</dbReference>
<feature type="domain" description="HTH lysR-type" evidence="5">
    <location>
        <begin position="10"/>
        <end position="66"/>
    </location>
</feature>
<comment type="similarity">
    <text evidence="1">Belongs to the LysR transcriptional regulatory family.</text>
</comment>
<dbReference type="InterPro" id="IPR036388">
    <property type="entry name" value="WH-like_DNA-bd_sf"/>
</dbReference>
<protein>
    <submittedName>
        <fullName evidence="6">LysR family transcriptional regulator</fullName>
    </submittedName>
</protein>
<dbReference type="EMBL" id="JADWOX010000004">
    <property type="protein sequence ID" value="MBI1683768.1"/>
    <property type="molecule type" value="Genomic_DNA"/>
</dbReference>
<dbReference type="PANTHER" id="PTHR30118:SF15">
    <property type="entry name" value="TRANSCRIPTIONAL REGULATORY PROTEIN"/>
    <property type="match status" value="1"/>
</dbReference>
<keyword evidence="4" id="KW-0804">Transcription</keyword>
<dbReference type="InterPro" id="IPR050389">
    <property type="entry name" value="LysR-type_TF"/>
</dbReference>
<dbReference type="Gene3D" id="1.10.10.10">
    <property type="entry name" value="Winged helix-like DNA-binding domain superfamily/Winged helix DNA-binding domain"/>
    <property type="match status" value="1"/>
</dbReference>
<evidence type="ECO:0000256" key="2">
    <source>
        <dbReference type="ARBA" id="ARBA00023015"/>
    </source>
</evidence>
<dbReference type="SUPFAM" id="SSF53850">
    <property type="entry name" value="Periplasmic binding protein-like II"/>
    <property type="match status" value="1"/>
</dbReference>
<evidence type="ECO:0000313" key="6">
    <source>
        <dbReference type="EMBL" id="MBI1683768.1"/>
    </source>
</evidence>
<evidence type="ECO:0000256" key="1">
    <source>
        <dbReference type="ARBA" id="ARBA00009437"/>
    </source>
</evidence>
<evidence type="ECO:0000256" key="3">
    <source>
        <dbReference type="ARBA" id="ARBA00023125"/>
    </source>
</evidence>
<dbReference type="Pfam" id="PF00126">
    <property type="entry name" value="HTH_1"/>
    <property type="match status" value="1"/>
</dbReference>